<feature type="compositionally biased region" description="Basic residues" evidence="1">
    <location>
        <begin position="1"/>
        <end position="14"/>
    </location>
</feature>
<feature type="compositionally biased region" description="Basic and acidic residues" evidence="1">
    <location>
        <begin position="98"/>
        <end position="111"/>
    </location>
</feature>
<proteinExistence type="predicted"/>
<protein>
    <submittedName>
        <fullName evidence="2">Uncharacterized protein</fullName>
    </submittedName>
</protein>
<evidence type="ECO:0000256" key="1">
    <source>
        <dbReference type="SAM" id="MobiDB-lite"/>
    </source>
</evidence>
<gene>
    <name evidence="2" type="ORF">PVAP13_4KG049400</name>
</gene>
<dbReference type="EMBL" id="CM029043">
    <property type="protein sequence ID" value="KAG2609555.1"/>
    <property type="molecule type" value="Genomic_DNA"/>
</dbReference>
<sequence>MRTPRGRKEPHRATPRASSTHKAEHPPPPPRTQRRGARRPEASRYTGGIRSADDQRRNSTAGGRWVAGVGGAARRPSRAPASVSKKRGPSGREFNGGKMKDGRQQFASERW</sequence>
<reference evidence="2" key="1">
    <citation type="submission" date="2020-05" db="EMBL/GenBank/DDBJ databases">
        <title>WGS assembly of Panicum virgatum.</title>
        <authorList>
            <person name="Lovell J.T."/>
            <person name="Jenkins J."/>
            <person name="Shu S."/>
            <person name="Juenger T.E."/>
            <person name="Schmutz J."/>
        </authorList>
    </citation>
    <scope>NUCLEOTIDE SEQUENCE</scope>
    <source>
        <strain evidence="2">AP13</strain>
    </source>
</reference>
<comment type="caution">
    <text evidence="2">The sequence shown here is derived from an EMBL/GenBank/DDBJ whole genome shotgun (WGS) entry which is preliminary data.</text>
</comment>
<feature type="region of interest" description="Disordered" evidence="1">
    <location>
        <begin position="1"/>
        <end position="111"/>
    </location>
</feature>
<dbReference type="Proteomes" id="UP000823388">
    <property type="component" value="Chromosome 4K"/>
</dbReference>
<name>A0A8T0TKA5_PANVG</name>
<feature type="compositionally biased region" description="Low complexity" evidence="1">
    <location>
        <begin position="61"/>
        <end position="83"/>
    </location>
</feature>
<accession>A0A8T0TKA5</accession>
<dbReference type="AlphaFoldDB" id="A0A8T0TKA5"/>
<evidence type="ECO:0000313" key="2">
    <source>
        <dbReference type="EMBL" id="KAG2609555.1"/>
    </source>
</evidence>
<organism evidence="2 3">
    <name type="scientific">Panicum virgatum</name>
    <name type="common">Blackwell switchgrass</name>
    <dbReference type="NCBI Taxonomy" id="38727"/>
    <lineage>
        <taxon>Eukaryota</taxon>
        <taxon>Viridiplantae</taxon>
        <taxon>Streptophyta</taxon>
        <taxon>Embryophyta</taxon>
        <taxon>Tracheophyta</taxon>
        <taxon>Spermatophyta</taxon>
        <taxon>Magnoliopsida</taxon>
        <taxon>Liliopsida</taxon>
        <taxon>Poales</taxon>
        <taxon>Poaceae</taxon>
        <taxon>PACMAD clade</taxon>
        <taxon>Panicoideae</taxon>
        <taxon>Panicodae</taxon>
        <taxon>Paniceae</taxon>
        <taxon>Panicinae</taxon>
        <taxon>Panicum</taxon>
        <taxon>Panicum sect. Hiantes</taxon>
    </lineage>
</organism>
<keyword evidence="3" id="KW-1185">Reference proteome</keyword>
<evidence type="ECO:0000313" key="3">
    <source>
        <dbReference type="Proteomes" id="UP000823388"/>
    </source>
</evidence>